<dbReference type="InterPro" id="IPR057670">
    <property type="entry name" value="SH3_retrovirus"/>
</dbReference>
<reference evidence="4" key="3">
    <citation type="submission" date="2006-01" db="EMBL/GenBank/DDBJ databases">
        <authorList>
            <person name="Buell R."/>
        </authorList>
    </citation>
    <scope>NUCLEOTIDE SEQUENCE</scope>
</reference>
<keyword evidence="1" id="KW-0862">Zinc</keyword>
<keyword evidence="1" id="KW-0479">Metal-binding</keyword>
<dbReference type="Pfam" id="PF22936">
    <property type="entry name" value="Pol_BBD"/>
    <property type="match status" value="1"/>
</dbReference>
<name>Q2QRS5_ORYSJ</name>
<accession>Q2QRS5</accession>
<dbReference type="AlphaFoldDB" id="Q2QRS5"/>
<feature type="domain" description="CCHC-type" evidence="3">
    <location>
        <begin position="160"/>
        <end position="176"/>
    </location>
</feature>
<evidence type="ECO:0000256" key="1">
    <source>
        <dbReference type="PROSITE-ProRule" id="PRU00047"/>
    </source>
</evidence>
<reference evidence="4" key="1">
    <citation type="journal article" date="2005" name="BMC Biol.">
        <title>The sequence of rice chromosomes 11 and 12, rich in disease resistance genes and recent gene duplications.</title>
        <authorList>
            <consortium name="The rice chromosomes 11 and 12 sequencing consortia"/>
        </authorList>
    </citation>
    <scope>NUCLEOTIDE SEQUENCE [LARGE SCALE GENOMIC DNA]</scope>
</reference>
<feature type="region of interest" description="Disordered" evidence="2">
    <location>
        <begin position="659"/>
        <end position="757"/>
    </location>
</feature>
<dbReference type="PANTHER" id="PTHR34676">
    <property type="entry name" value="DUF4219 DOMAIN-CONTAINING PROTEIN-RELATED"/>
    <property type="match status" value="1"/>
</dbReference>
<proteinExistence type="predicted"/>
<dbReference type="Pfam" id="PF14223">
    <property type="entry name" value="Retrotran_gag_2"/>
    <property type="match status" value="1"/>
</dbReference>
<dbReference type="InterPro" id="IPR054722">
    <property type="entry name" value="PolX-like_BBD"/>
</dbReference>
<dbReference type="PROSITE" id="PS50158">
    <property type="entry name" value="ZF_CCHC"/>
    <property type="match status" value="1"/>
</dbReference>
<feature type="compositionally biased region" description="Polar residues" evidence="2">
    <location>
        <begin position="192"/>
        <end position="206"/>
    </location>
</feature>
<dbReference type="InterPro" id="IPR025724">
    <property type="entry name" value="GAG-pre-integrase_dom"/>
</dbReference>
<keyword evidence="1" id="KW-0863">Zinc-finger</keyword>
<sequence length="1052" mass="118323">MATPARFSTKAHIFDGTYFPHWCSKMQSYIMAEVSHPYVILEAINTDALKTEFENNCKARNMLLSGISRSDYDCVAHLETAHEIWNALKNFHQGTNNIKELRRDLFKKEYIKFEMKPGEALDDYLSRFNKILSDLRSLVANRIARAMNNARNWKRGGPNRCFECGSIDHLRSHCPKLGRGKREDKDGEKTNNNKPNNYKSKGSNQGRKMENLRKAFQQVCAAFEPLSDVDGESGDDGKGKNVSDVCFMARGESDTDYEDNEVSTFEEAINILSAKNKKCEKMYKKQEFIIESLKSEIDRLKSLIPNDDDCENYCLTCNLNKMKLKDALGRVEYMEDIVKNNEVLSCPKCRKGECVMVDCENCANLEKEVSYLKNSLLRFSDGKKNLNMILDQSKVLVLEVALVARKENVWIVDSGCSRHMTGNKNWFSSLKKASKTESIIFGDAATSAVLATGMVKLMKILRFTLRKLEVFDSCGDSVLNISRYGRVFKADFENPVSPVITCLVAKFDKDVMFWHRRLGHVSFDHLTRLSGLDLVRGLPKLKKDHDLVCTRCRHAKMVSTSHAPIVSVMTDAPGQLLHMDTVGPARVQSVGGKCCKCFVLKSGNLDKFEARSTDRLFLGYPAHTRGYRVLILGTNKIVETCEVSFDEASLGTRPDIAGTLSQVQGEDGRIFEDESDYDDDEVGSAGQTGRQAGQTAGTPPVRPAHDVRLDQPGSSGSGTVDADRDGPPEITTSTSTDTEHGSTSEVAAPLHIQRRHPPEQIIGNIGERTTRSKVTTHDVCTNSAFVASFEPKDESHALTDESWINAMHEELENFKRNKVWTLVEPPSGHNIIGTKWVFKNKKNEDGLIVRNKVRLVAQGFTQVEGLDFDETFAPIARIEAIRLLLAFAASKGFTMGKVDKTLFVLKHGDNQLFVQIYVDDIIFGCSTHALVVDFAETMRREFEMSMMGELSYFLGLQIKQTPQASPRVSHRQAVKRIMSAINIAKNPVQHSRTKHIDICFHFLRDHVEKGEFELQFLDTKLQIADIFTKPLDSNRFAFLRGELGIIHPFGMI</sequence>
<dbReference type="EMBL" id="DP000011">
    <property type="protein sequence ID" value="ABA98088.1"/>
    <property type="molecule type" value="Genomic_DNA"/>
</dbReference>
<feature type="region of interest" description="Disordered" evidence="2">
    <location>
        <begin position="175"/>
        <end position="206"/>
    </location>
</feature>
<dbReference type="PANTHER" id="PTHR34676:SF17">
    <property type="entry name" value="OS06G0684500 PROTEIN"/>
    <property type="match status" value="1"/>
</dbReference>
<gene>
    <name evidence="4" type="ordered locus">LOC_Os12g26560</name>
</gene>
<dbReference type="GO" id="GO:0003676">
    <property type="term" value="F:nucleic acid binding"/>
    <property type="evidence" value="ECO:0007669"/>
    <property type="project" value="InterPro"/>
</dbReference>
<organism evidence="4">
    <name type="scientific">Oryza sativa subsp. japonica</name>
    <name type="common">Rice</name>
    <dbReference type="NCBI Taxonomy" id="39947"/>
    <lineage>
        <taxon>Eukaryota</taxon>
        <taxon>Viridiplantae</taxon>
        <taxon>Streptophyta</taxon>
        <taxon>Embryophyta</taxon>
        <taxon>Tracheophyta</taxon>
        <taxon>Spermatophyta</taxon>
        <taxon>Magnoliopsida</taxon>
        <taxon>Liliopsida</taxon>
        <taxon>Poales</taxon>
        <taxon>Poaceae</taxon>
        <taxon>BOP clade</taxon>
        <taxon>Oryzoideae</taxon>
        <taxon>Oryzeae</taxon>
        <taxon>Oryzinae</taxon>
        <taxon>Oryza</taxon>
        <taxon>Oryza sativa</taxon>
    </lineage>
</organism>
<dbReference type="CDD" id="cd09272">
    <property type="entry name" value="RNase_HI_RT_Ty1"/>
    <property type="match status" value="1"/>
</dbReference>
<dbReference type="Pfam" id="PF13976">
    <property type="entry name" value="gag_pre-integrs"/>
    <property type="match status" value="1"/>
</dbReference>
<reference evidence="4" key="2">
    <citation type="submission" date="2005-04" db="EMBL/GenBank/DDBJ databases">
        <authorList>
            <person name="Buell C.R."/>
            <person name="Wing R.A."/>
            <person name="McCombie W.A."/>
            <person name="Ouyang S."/>
        </authorList>
    </citation>
    <scope>NUCLEOTIDE SEQUENCE</scope>
</reference>
<dbReference type="GO" id="GO:0008270">
    <property type="term" value="F:zinc ion binding"/>
    <property type="evidence" value="ECO:0007669"/>
    <property type="project" value="UniProtKB-KW"/>
</dbReference>
<dbReference type="InterPro" id="IPR001878">
    <property type="entry name" value="Znf_CCHC"/>
</dbReference>
<evidence type="ECO:0000313" key="4">
    <source>
        <dbReference type="EMBL" id="ABA98088.1"/>
    </source>
</evidence>
<evidence type="ECO:0000259" key="3">
    <source>
        <dbReference type="PROSITE" id="PS50158"/>
    </source>
</evidence>
<dbReference type="Pfam" id="PF07727">
    <property type="entry name" value="RVT_2"/>
    <property type="match status" value="1"/>
</dbReference>
<dbReference type="InterPro" id="IPR013103">
    <property type="entry name" value="RVT_2"/>
</dbReference>
<protein>
    <submittedName>
        <fullName evidence="4">Retrotransposon protein, putative, unclassified</fullName>
    </submittedName>
</protein>
<dbReference type="Pfam" id="PF25597">
    <property type="entry name" value="SH3_retrovirus"/>
    <property type="match status" value="1"/>
</dbReference>
<feature type="compositionally biased region" description="Acidic residues" evidence="2">
    <location>
        <begin position="673"/>
        <end position="682"/>
    </location>
</feature>
<feature type="compositionally biased region" description="Basic and acidic residues" evidence="2">
    <location>
        <begin position="180"/>
        <end position="191"/>
    </location>
</feature>
<evidence type="ECO:0000256" key="2">
    <source>
        <dbReference type="SAM" id="MobiDB-lite"/>
    </source>
</evidence>
<feature type="compositionally biased region" description="Low complexity" evidence="2">
    <location>
        <begin position="683"/>
        <end position="698"/>
    </location>
</feature>